<dbReference type="EMBL" id="JPKZ01000323">
    <property type="protein sequence ID" value="KHN87871.1"/>
    <property type="molecule type" value="Genomic_DNA"/>
</dbReference>
<dbReference type="Pfam" id="PF16858">
    <property type="entry name" value="CNDH2_C"/>
    <property type="match status" value="1"/>
</dbReference>
<proteinExistence type="predicted"/>
<evidence type="ECO:0000313" key="2">
    <source>
        <dbReference type="EMBL" id="KHN87871.1"/>
    </source>
</evidence>
<evidence type="ECO:0000259" key="1">
    <source>
        <dbReference type="Pfam" id="PF16858"/>
    </source>
</evidence>
<protein>
    <recommendedName>
        <fullName evidence="1">Condensin-2 complex subunit H2 C-terminal domain-containing protein</fullName>
    </recommendedName>
</protein>
<dbReference type="OrthoDB" id="10038475at2759"/>
<accession>A0A0B2VWF5</accession>
<dbReference type="InterPro" id="IPR031737">
    <property type="entry name" value="CNDH2_C"/>
</dbReference>
<feature type="domain" description="Condensin-2 complex subunit H2 C-terminal" evidence="1">
    <location>
        <begin position="23"/>
        <end position="77"/>
    </location>
</feature>
<keyword evidence="3" id="KW-1185">Reference proteome</keyword>
<comment type="caution">
    <text evidence="2">The sequence shown here is derived from an EMBL/GenBank/DDBJ whole genome shotgun (WGS) entry which is preliminary data.</text>
</comment>
<organism evidence="2 3">
    <name type="scientific">Toxocara canis</name>
    <name type="common">Canine roundworm</name>
    <dbReference type="NCBI Taxonomy" id="6265"/>
    <lineage>
        <taxon>Eukaryota</taxon>
        <taxon>Metazoa</taxon>
        <taxon>Ecdysozoa</taxon>
        <taxon>Nematoda</taxon>
        <taxon>Chromadorea</taxon>
        <taxon>Rhabditida</taxon>
        <taxon>Spirurina</taxon>
        <taxon>Ascaridomorpha</taxon>
        <taxon>Ascaridoidea</taxon>
        <taxon>Toxocaridae</taxon>
        <taxon>Toxocara</taxon>
    </lineage>
</organism>
<sequence length="84" mass="9626">MSYSPMMSSTQGSSPEEYKLRNLVVSEKQWYECSRYLLSMLVLANTGNLLLKAGNREDAFAGLECTLLKMERHHEVFDDAETLF</sequence>
<gene>
    <name evidence="2" type="ORF">Tcan_04504</name>
</gene>
<name>A0A0B2VWF5_TOXCA</name>
<evidence type="ECO:0000313" key="3">
    <source>
        <dbReference type="Proteomes" id="UP000031036"/>
    </source>
</evidence>
<dbReference type="AlphaFoldDB" id="A0A0B2VWF5"/>
<dbReference type="Proteomes" id="UP000031036">
    <property type="component" value="Unassembled WGS sequence"/>
</dbReference>
<reference evidence="2 3" key="1">
    <citation type="submission" date="2014-11" db="EMBL/GenBank/DDBJ databases">
        <title>Genetic blueprint of the zoonotic pathogen Toxocara canis.</title>
        <authorList>
            <person name="Zhu X.-Q."/>
            <person name="Korhonen P.K."/>
            <person name="Cai H."/>
            <person name="Young N.D."/>
            <person name="Nejsum P."/>
            <person name="von Samson-Himmelstjerna G."/>
            <person name="Boag P.R."/>
            <person name="Tan P."/>
            <person name="Li Q."/>
            <person name="Min J."/>
            <person name="Yang Y."/>
            <person name="Wang X."/>
            <person name="Fang X."/>
            <person name="Hall R.S."/>
            <person name="Hofmann A."/>
            <person name="Sternberg P.W."/>
            <person name="Jex A.R."/>
            <person name="Gasser R.B."/>
        </authorList>
    </citation>
    <scope>NUCLEOTIDE SEQUENCE [LARGE SCALE GENOMIC DNA]</scope>
    <source>
        <strain evidence="2">PN_DK_2014</strain>
    </source>
</reference>